<dbReference type="Proteomes" id="UP001431776">
    <property type="component" value="Unassembled WGS sequence"/>
</dbReference>
<protein>
    <submittedName>
        <fullName evidence="4">Ribose 5-phosphate isomerase B</fullName>
        <ecNumber evidence="4">5.3.1.6</ecNumber>
    </submittedName>
</protein>
<dbReference type="NCBIfam" id="NF004051">
    <property type="entry name" value="PRK05571.1"/>
    <property type="match status" value="1"/>
</dbReference>
<dbReference type="GO" id="GO:0004751">
    <property type="term" value="F:ribose-5-phosphate isomerase activity"/>
    <property type="evidence" value="ECO:0007669"/>
    <property type="project" value="UniProtKB-EC"/>
</dbReference>
<dbReference type="PANTHER" id="PTHR30345">
    <property type="entry name" value="RIBOSE-5-PHOSPHATE ISOMERASE B"/>
    <property type="match status" value="1"/>
</dbReference>
<comment type="similarity">
    <text evidence="1">Belongs to the LacAB/RpiB family.</text>
</comment>
<dbReference type="GO" id="GO:0019316">
    <property type="term" value="P:D-allose catabolic process"/>
    <property type="evidence" value="ECO:0007669"/>
    <property type="project" value="TreeGrafter"/>
</dbReference>
<keyword evidence="2 4" id="KW-0413">Isomerase</keyword>
<dbReference type="PANTHER" id="PTHR30345:SF0">
    <property type="entry name" value="DNA DAMAGE-REPAIR_TOLERATION PROTEIN DRT102"/>
    <property type="match status" value="1"/>
</dbReference>
<dbReference type="SUPFAM" id="SSF89623">
    <property type="entry name" value="Ribose/Galactose isomerase RpiB/AlsB"/>
    <property type="match status" value="1"/>
</dbReference>
<reference evidence="4" key="1">
    <citation type="submission" date="2023-05" db="EMBL/GenBank/DDBJ databases">
        <title>Anaerotaeda fermentans gen. nov., sp. nov., a novel anaerobic planctomycete of the new family within the order Sedimentisphaerales isolated from Taman Peninsula, Russia.</title>
        <authorList>
            <person name="Khomyakova M.A."/>
            <person name="Merkel A.Y."/>
            <person name="Slobodkin A.I."/>
        </authorList>
    </citation>
    <scope>NUCLEOTIDE SEQUENCE</scope>
    <source>
        <strain evidence="4">M17dextr</strain>
    </source>
</reference>
<dbReference type="NCBIfam" id="TIGR00689">
    <property type="entry name" value="rpiB_lacA_lacB"/>
    <property type="match status" value="1"/>
</dbReference>
<evidence type="ECO:0000313" key="4">
    <source>
        <dbReference type="EMBL" id="MDI6450100.1"/>
    </source>
</evidence>
<comment type="caution">
    <text evidence="4">The sequence shown here is derived from an EMBL/GenBank/DDBJ whole genome shotgun (WGS) entry which is preliminary data.</text>
</comment>
<organism evidence="4 5">
    <name type="scientific">Anaerobaca lacustris</name>
    <dbReference type="NCBI Taxonomy" id="3044600"/>
    <lineage>
        <taxon>Bacteria</taxon>
        <taxon>Pseudomonadati</taxon>
        <taxon>Planctomycetota</taxon>
        <taxon>Phycisphaerae</taxon>
        <taxon>Sedimentisphaerales</taxon>
        <taxon>Anaerobacaceae</taxon>
        <taxon>Anaerobaca</taxon>
    </lineage>
</organism>
<dbReference type="AlphaFoldDB" id="A0AAW6TZN8"/>
<dbReference type="InterPro" id="IPR004785">
    <property type="entry name" value="RpiB"/>
</dbReference>
<evidence type="ECO:0000256" key="3">
    <source>
        <dbReference type="PIRSR" id="PIRSR005384-2"/>
    </source>
</evidence>
<dbReference type="GO" id="GO:0009052">
    <property type="term" value="P:pentose-phosphate shunt, non-oxidative branch"/>
    <property type="evidence" value="ECO:0007669"/>
    <property type="project" value="TreeGrafter"/>
</dbReference>
<feature type="binding site" evidence="3">
    <location>
        <position position="136"/>
    </location>
    <ligand>
        <name>D-ribulose 5-phosphate</name>
        <dbReference type="ChEBI" id="CHEBI:58121"/>
    </ligand>
</feature>
<dbReference type="RefSeq" id="WP_349245509.1">
    <property type="nucleotide sequence ID" value="NZ_JASCXX010000016.1"/>
</dbReference>
<feature type="binding site" evidence="3">
    <location>
        <begin position="66"/>
        <end position="70"/>
    </location>
    <ligand>
        <name>D-ribulose 5-phosphate</name>
        <dbReference type="ChEBI" id="CHEBI:58121"/>
    </ligand>
</feature>
<keyword evidence="5" id="KW-1185">Reference proteome</keyword>
<dbReference type="InterPro" id="IPR036569">
    <property type="entry name" value="RpiB_LacA_LacB_sf"/>
</dbReference>
<feature type="binding site" evidence="3">
    <location>
        <position position="109"/>
    </location>
    <ligand>
        <name>D-ribulose 5-phosphate</name>
        <dbReference type="ChEBI" id="CHEBI:58121"/>
    </ligand>
</feature>
<dbReference type="Gene3D" id="3.40.1400.10">
    <property type="entry name" value="Sugar-phosphate isomerase, RpiB/LacA/LacB"/>
    <property type="match status" value="1"/>
</dbReference>
<evidence type="ECO:0000256" key="2">
    <source>
        <dbReference type="ARBA" id="ARBA00023235"/>
    </source>
</evidence>
<gene>
    <name evidence="4" type="primary">rpiB</name>
    <name evidence="4" type="ORF">QJ522_13660</name>
</gene>
<name>A0AAW6TZN8_9BACT</name>
<evidence type="ECO:0000256" key="1">
    <source>
        <dbReference type="ARBA" id="ARBA00008754"/>
    </source>
</evidence>
<sequence>MKIALGTDHAGYEYKERIKQHLIERGHEVADFGTDSAESCDYPDFIYPAALAVGEGRCDRAIVLGGSGNGETIVANKVRGVRCAVCWTEELARLSRAHNDANVMSIGARTVSLELALKMVDVWLTTPFDGGRHTQRIDKIAEIEDR</sequence>
<feature type="binding site" evidence="3">
    <location>
        <position position="99"/>
    </location>
    <ligand>
        <name>D-ribulose 5-phosphate</name>
        <dbReference type="ChEBI" id="CHEBI:58121"/>
    </ligand>
</feature>
<dbReference type="PIRSF" id="PIRSF005384">
    <property type="entry name" value="RpiB_LacA_B"/>
    <property type="match status" value="1"/>
</dbReference>
<dbReference type="EC" id="5.3.1.6" evidence="4"/>
<proteinExistence type="inferred from homology"/>
<feature type="binding site" evidence="3">
    <location>
        <begin position="8"/>
        <end position="9"/>
    </location>
    <ligand>
        <name>D-ribulose 5-phosphate</name>
        <dbReference type="ChEBI" id="CHEBI:58121"/>
    </ligand>
</feature>
<dbReference type="EMBL" id="JASCXX010000016">
    <property type="protein sequence ID" value="MDI6450100.1"/>
    <property type="molecule type" value="Genomic_DNA"/>
</dbReference>
<evidence type="ECO:0000313" key="5">
    <source>
        <dbReference type="Proteomes" id="UP001431776"/>
    </source>
</evidence>
<dbReference type="NCBIfam" id="TIGR01120">
    <property type="entry name" value="rpiB"/>
    <property type="match status" value="1"/>
</dbReference>
<dbReference type="Pfam" id="PF02502">
    <property type="entry name" value="LacAB_rpiB"/>
    <property type="match status" value="1"/>
</dbReference>
<accession>A0AAW6TZN8</accession>
<feature type="binding site" evidence="3">
    <location>
        <position position="132"/>
    </location>
    <ligand>
        <name>D-ribulose 5-phosphate</name>
        <dbReference type="ChEBI" id="CHEBI:58121"/>
    </ligand>
</feature>
<dbReference type="InterPro" id="IPR003500">
    <property type="entry name" value="RpiB_LacA_LacB"/>
</dbReference>